<accession>A0A5N6KPJ6</accession>
<dbReference type="AlphaFoldDB" id="A0A5N6KPJ6"/>
<evidence type="ECO:0000313" key="3">
    <source>
        <dbReference type="Proteomes" id="UP000327013"/>
    </source>
</evidence>
<dbReference type="Proteomes" id="UP000327013">
    <property type="component" value="Unassembled WGS sequence"/>
</dbReference>
<evidence type="ECO:0000256" key="1">
    <source>
        <dbReference type="SAM" id="MobiDB-lite"/>
    </source>
</evidence>
<dbReference type="OrthoDB" id="5411773at2759"/>
<name>A0A5N6KPJ6_9ROSI</name>
<proteinExistence type="predicted"/>
<organism evidence="2 3">
    <name type="scientific">Carpinus fangiana</name>
    <dbReference type="NCBI Taxonomy" id="176857"/>
    <lineage>
        <taxon>Eukaryota</taxon>
        <taxon>Viridiplantae</taxon>
        <taxon>Streptophyta</taxon>
        <taxon>Embryophyta</taxon>
        <taxon>Tracheophyta</taxon>
        <taxon>Spermatophyta</taxon>
        <taxon>Magnoliopsida</taxon>
        <taxon>eudicotyledons</taxon>
        <taxon>Gunneridae</taxon>
        <taxon>Pentapetalae</taxon>
        <taxon>rosids</taxon>
        <taxon>fabids</taxon>
        <taxon>Fagales</taxon>
        <taxon>Betulaceae</taxon>
        <taxon>Carpinus</taxon>
    </lineage>
</organism>
<reference evidence="2 3" key="1">
    <citation type="submission" date="2019-06" db="EMBL/GenBank/DDBJ databases">
        <title>A chromosomal-level reference genome of Carpinus fangiana (Coryloideae, Betulaceae).</title>
        <authorList>
            <person name="Yang X."/>
            <person name="Wang Z."/>
            <person name="Zhang L."/>
            <person name="Hao G."/>
            <person name="Liu J."/>
            <person name="Yang Y."/>
        </authorList>
    </citation>
    <scope>NUCLEOTIDE SEQUENCE [LARGE SCALE GENOMIC DNA]</scope>
    <source>
        <strain evidence="2">Cfa_2016G</strain>
        <tissue evidence="2">Leaf</tissue>
    </source>
</reference>
<comment type="caution">
    <text evidence="2">The sequence shown here is derived from an EMBL/GenBank/DDBJ whole genome shotgun (WGS) entry which is preliminary data.</text>
</comment>
<feature type="compositionally biased region" description="Basic and acidic residues" evidence="1">
    <location>
        <begin position="419"/>
        <end position="432"/>
    </location>
</feature>
<dbReference type="EMBL" id="VIBQ01000009">
    <property type="protein sequence ID" value="KAB8337222.1"/>
    <property type="molecule type" value="Genomic_DNA"/>
</dbReference>
<feature type="compositionally biased region" description="Polar residues" evidence="1">
    <location>
        <begin position="386"/>
        <end position="407"/>
    </location>
</feature>
<gene>
    <name evidence="2" type="ORF">FH972_021524</name>
</gene>
<sequence>MRHFTLLKETEGKAYQPDLAITELLNKIDELPLPPRHKTSSQLQAFFGMSMNNSVNGSANPSIIDGNIPRSSQQLPDQLMQLDDHAEQRASLHRNLQMKLREMTMVLDEKNMVLSTANETLSRQLGRLDTTMPYVEAEISEEARLGSNTHWALPHMKDLRRSVGNGTERSRRDIQAAANLAAAAAAMHDNDVAASRSEARREAMLAKRGHRNHNLDSDFDERPVGRKIQSNKARKPQEERIDPRAPPQPHKRRRVEKPAAAAMERTVSTATNGRAAPASRDAPREALVVEAKKKRAAPTASAPRKRHIHYRFCPAQLLTRSTGPRQIHRLLHPLLQGLHLVLQRFATTAPPIPALAAINEQRGRPGSSQSQSKVVTEAVEVKNTPAGASNPRTTASRPNGGESNVDQNGDVGMANTVKEASKASEALKREETEPVDEAKEEAEAPPSGAAAATQRSRGGSRASKPGTPHAGHQQQD</sequence>
<protein>
    <submittedName>
        <fullName evidence="2">Uncharacterized protein</fullName>
    </submittedName>
</protein>
<keyword evidence="3" id="KW-1185">Reference proteome</keyword>
<feature type="region of interest" description="Disordered" evidence="1">
    <location>
        <begin position="359"/>
        <end position="476"/>
    </location>
</feature>
<feature type="compositionally biased region" description="Basic and acidic residues" evidence="1">
    <location>
        <begin position="213"/>
        <end position="224"/>
    </location>
</feature>
<evidence type="ECO:0000313" key="2">
    <source>
        <dbReference type="EMBL" id="KAB8337222.1"/>
    </source>
</evidence>
<feature type="region of interest" description="Disordered" evidence="1">
    <location>
        <begin position="192"/>
        <end position="284"/>
    </location>
</feature>